<dbReference type="PROSITE" id="PS01036">
    <property type="entry name" value="HSP70_3"/>
    <property type="match status" value="1"/>
</dbReference>
<keyword evidence="7" id="KW-1185">Reference proteome</keyword>
<dbReference type="RefSeq" id="WP_164364013.1">
    <property type="nucleotide sequence ID" value="NZ_CP066776.1"/>
</dbReference>
<dbReference type="GO" id="GO:0140662">
    <property type="term" value="F:ATP-dependent protein folding chaperone"/>
    <property type="evidence" value="ECO:0007669"/>
    <property type="project" value="InterPro"/>
</dbReference>
<dbReference type="SUPFAM" id="SSF100920">
    <property type="entry name" value="Heat shock protein 70kD (HSP70), peptide-binding domain"/>
    <property type="match status" value="1"/>
</dbReference>
<dbReference type="Gene3D" id="2.60.34.10">
    <property type="entry name" value="Substrate Binding Domain Of DNAk, Chain A, domain 1"/>
    <property type="match status" value="1"/>
</dbReference>
<dbReference type="PRINTS" id="PR00301">
    <property type="entry name" value="HEATSHOCK70"/>
</dbReference>
<dbReference type="PROSITE" id="PS00329">
    <property type="entry name" value="HSP70_2"/>
    <property type="match status" value="1"/>
</dbReference>
<dbReference type="GO" id="GO:0005524">
    <property type="term" value="F:ATP binding"/>
    <property type="evidence" value="ECO:0007669"/>
    <property type="project" value="UniProtKB-KW"/>
</dbReference>
<gene>
    <name evidence="6" type="ORF">G3M56_001265</name>
</gene>
<evidence type="ECO:0000256" key="3">
    <source>
        <dbReference type="ARBA" id="ARBA00022840"/>
    </source>
</evidence>
<dbReference type="Gene3D" id="3.30.420.40">
    <property type="match status" value="2"/>
</dbReference>
<dbReference type="InterPro" id="IPR029047">
    <property type="entry name" value="HSP70_peptide-bd_sf"/>
</dbReference>
<proteinExistence type="inferred from homology"/>
<keyword evidence="4" id="KW-0143">Chaperone</keyword>
<reference evidence="6 7" key="1">
    <citation type="submission" date="2020-12" db="EMBL/GenBank/DDBJ databases">
        <title>Sulforoseuscoccus oceanibium gen. nov., sp. nov., a representative of the phylum Verrucomicrobia with special cytoplasmic membrane, and proposal of Sulforoseuscoccusaceae fam. nov.</title>
        <authorList>
            <person name="Xi F."/>
        </authorList>
    </citation>
    <scope>NUCLEOTIDE SEQUENCE [LARGE SCALE GENOMIC DNA]</scope>
    <source>
        <strain evidence="6 7">T37</strain>
    </source>
</reference>
<keyword evidence="2 5" id="KW-0547">Nucleotide-binding</keyword>
<dbReference type="Pfam" id="PF00012">
    <property type="entry name" value="HSP70"/>
    <property type="match status" value="1"/>
</dbReference>
<evidence type="ECO:0000313" key="7">
    <source>
        <dbReference type="Proteomes" id="UP000475117"/>
    </source>
</evidence>
<sequence>MTTSSSDSTIIGIDLGTTNSLVGAVVSGFPIVLADANGERVTPSVVHYPLGGGAPVVGAPALRQRALTPERTIHSAKRLIGQRQGETGWVPEYETEAGDGGGVKVVVDGEARTPEEVSADVLRHLKAVAEEALEHDVRRAVITVPAYFNDAQRKATMRAGEMAGLEVERIVSEPTAAALAYGADRKEGAQKVAVYDLGGGTFDVSVLDINDGVFHVLATAGDTRLGGDDFDRELAGLIWQRFAAANGRDPEGYGDLSALERAKLMEVARDVKHKLSVTDEVTAEIPFFSGNAHVSEVITRDDFEGLLQPYLARCAAHCRRVLIDANVEAADLASVLLVGGSTRIPAVRASVAEVFGQEPDTSQDPDEVVAKGAVVQAGILSGSLRNMVLVDVTPLSLGIETFGGLMNVILPRNSTIPAKAGEVFTNAVDGQSAMCVRILQGEREMAKDNWELGRVDVPFEPSPRGQARVGVQFKIDENGVLEVLARNLQTNEDTVLEIANSAVDVADERVEQMVADSVDHAFEDMEARIWTEAKMKSDELLPAVSAAMEVLGDEIDAEEKAEIDAAVAAVEAAMQTKDANGLKQANRKLDDATEQLAARLVEKAMEESMERRGLL</sequence>
<dbReference type="PROSITE" id="PS00297">
    <property type="entry name" value="HSP70_1"/>
    <property type="match status" value="1"/>
</dbReference>
<evidence type="ECO:0000313" key="6">
    <source>
        <dbReference type="EMBL" id="QQL45246.1"/>
    </source>
</evidence>
<dbReference type="PANTHER" id="PTHR19375">
    <property type="entry name" value="HEAT SHOCK PROTEIN 70KDA"/>
    <property type="match status" value="1"/>
</dbReference>
<comment type="similarity">
    <text evidence="1 5">Belongs to the heat shock protein 70 family.</text>
</comment>
<dbReference type="AlphaFoldDB" id="A0A6B3L382"/>
<dbReference type="KEGG" id="soa:G3M56_001265"/>
<accession>A0A6B3L382</accession>
<dbReference type="InterPro" id="IPR029048">
    <property type="entry name" value="HSP70_C_sf"/>
</dbReference>
<protein>
    <submittedName>
        <fullName evidence="6">Hsp70 family protein</fullName>
    </submittedName>
</protein>
<dbReference type="EMBL" id="CP066776">
    <property type="protein sequence ID" value="QQL45246.1"/>
    <property type="molecule type" value="Genomic_DNA"/>
</dbReference>
<dbReference type="Gene3D" id="1.20.1270.10">
    <property type="match status" value="1"/>
</dbReference>
<evidence type="ECO:0000256" key="5">
    <source>
        <dbReference type="RuleBase" id="RU003322"/>
    </source>
</evidence>
<dbReference type="Gene3D" id="3.90.640.10">
    <property type="entry name" value="Actin, Chain A, domain 4"/>
    <property type="match status" value="1"/>
</dbReference>
<evidence type="ECO:0000256" key="2">
    <source>
        <dbReference type="ARBA" id="ARBA00022741"/>
    </source>
</evidence>
<dbReference type="InterPro" id="IPR013126">
    <property type="entry name" value="Hsp_70_fam"/>
</dbReference>
<evidence type="ECO:0000256" key="4">
    <source>
        <dbReference type="ARBA" id="ARBA00023186"/>
    </source>
</evidence>
<dbReference type="InterPro" id="IPR018181">
    <property type="entry name" value="Heat_shock_70_CS"/>
</dbReference>
<dbReference type="InterPro" id="IPR043129">
    <property type="entry name" value="ATPase_NBD"/>
</dbReference>
<dbReference type="SUPFAM" id="SSF53067">
    <property type="entry name" value="Actin-like ATPase domain"/>
    <property type="match status" value="2"/>
</dbReference>
<dbReference type="FunFam" id="3.90.640.10:FF:000003">
    <property type="entry name" value="Molecular chaperone DnaK"/>
    <property type="match status" value="1"/>
</dbReference>
<organism evidence="6 7">
    <name type="scientific">Sulfuriroseicoccus oceanibius</name>
    <dbReference type="NCBI Taxonomy" id="2707525"/>
    <lineage>
        <taxon>Bacteria</taxon>
        <taxon>Pseudomonadati</taxon>
        <taxon>Verrucomicrobiota</taxon>
        <taxon>Verrucomicrobiia</taxon>
        <taxon>Verrucomicrobiales</taxon>
        <taxon>Verrucomicrobiaceae</taxon>
        <taxon>Sulfuriroseicoccus</taxon>
    </lineage>
</organism>
<keyword evidence="3 5" id="KW-0067">ATP-binding</keyword>
<name>A0A6B3L382_9BACT</name>
<dbReference type="SUPFAM" id="SSF100934">
    <property type="entry name" value="Heat shock protein 70kD (HSP70), C-terminal subdomain"/>
    <property type="match status" value="1"/>
</dbReference>
<dbReference type="Proteomes" id="UP000475117">
    <property type="component" value="Chromosome"/>
</dbReference>
<evidence type="ECO:0000256" key="1">
    <source>
        <dbReference type="ARBA" id="ARBA00007381"/>
    </source>
</evidence>